<feature type="non-terminal residue" evidence="2">
    <location>
        <position position="799"/>
    </location>
</feature>
<accession>A0A146K004</accession>
<name>A0A146K004_9EUKA</name>
<feature type="transmembrane region" description="Helical" evidence="1">
    <location>
        <begin position="744"/>
        <end position="768"/>
    </location>
</feature>
<evidence type="ECO:0000256" key="1">
    <source>
        <dbReference type="SAM" id="Phobius"/>
    </source>
</evidence>
<feature type="non-terminal residue" evidence="2">
    <location>
        <position position="1"/>
    </location>
</feature>
<organism evidence="2">
    <name type="scientific">Trepomonas sp. PC1</name>
    <dbReference type="NCBI Taxonomy" id="1076344"/>
    <lineage>
        <taxon>Eukaryota</taxon>
        <taxon>Metamonada</taxon>
        <taxon>Diplomonadida</taxon>
        <taxon>Hexamitidae</taxon>
        <taxon>Hexamitinae</taxon>
        <taxon>Trepomonas</taxon>
    </lineage>
</organism>
<evidence type="ECO:0000313" key="2">
    <source>
        <dbReference type="EMBL" id="JAP90270.1"/>
    </source>
</evidence>
<reference evidence="2" key="1">
    <citation type="submission" date="2015-07" db="EMBL/GenBank/DDBJ databases">
        <title>Adaptation to a free-living lifestyle via gene acquisitions in the diplomonad Trepomonas sp. PC1.</title>
        <authorList>
            <person name="Xu F."/>
            <person name="Jerlstrom-Hultqvist J."/>
            <person name="Kolisko M."/>
            <person name="Simpson A.G.B."/>
            <person name="Roger A.J."/>
            <person name="Svard S.G."/>
            <person name="Andersson J.O."/>
        </authorList>
    </citation>
    <scope>NUCLEOTIDE SEQUENCE</scope>
    <source>
        <strain evidence="2">PC1</strain>
    </source>
</reference>
<proteinExistence type="predicted"/>
<gene>
    <name evidence="2" type="ORF">TPC1_30235</name>
</gene>
<dbReference type="AlphaFoldDB" id="A0A146K004"/>
<keyword evidence="1" id="KW-0472">Membrane</keyword>
<dbReference type="EMBL" id="GDID01006336">
    <property type="protein sequence ID" value="JAP90270.1"/>
    <property type="molecule type" value="Transcribed_RNA"/>
</dbReference>
<keyword evidence="1" id="KW-0812">Transmembrane</keyword>
<evidence type="ECO:0008006" key="3">
    <source>
        <dbReference type="Google" id="ProtNLM"/>
    </source>
</evidence>
<sequence>QCVALYSQFSSFLTEFNIIVYYPVFLQMVDHNSQLITKIFGGTIDGEPKTSSAAGVFSFVPTQNSTSFIATYMNIEVARTDVSYVSTTQNIQAAKVLRIGFSGCGSDVIQYNYASQQFEEQCQDLSYFITPTTNQILSVFTSGYAVQSYGINTSTLTVFENIIQIQMTKFTETTVIILDHNVQQIQLNGFVMTVDQNEHVCTAAGHCMYTPTQNQQTAVVTFMGIQVFSGQLSYSQTTIMISTTKITKLTLTDCNSFIFTVQFNNETHQVACSSGTGELYMRSASKAENLTVSHEKLISTVFEVPEPTQFLTDVNIAMVRNTVSITILSLNAGSVFNYVQNLEISVDGKVQTLQSDNDIIFNPLNDEFELAVKFYGTVIFSNNYTENTTVQLPNIIRVSFTLCIYEILTLTMGDQVVTILCEQTADIIFLVVDANLTVEITSNKRDTRTLNVPVLDKFENNISVAFDFKVTTVNVTLDTTLSLKDFKVQLNQYPIVITNNVFVFASDESMKLFEEMHIFIRYKDFSIGSVLETTPIQLGLDNSFEFTISADQVQTFATSIKAYNSSCDETISTLALAKYINVTGFGCYTIFQWTDFELVENEIVQMIFGGFQVSMKVQNISGVLAINAMKPVEILPTGTPIPKSMLIHVGDIMSQYKQADCPIFQLSVQINQIEVYNDSTFGQCVIQSTFEGIIQEGDILTVNVQADGYLTLQRHVSLTTQHIEAISVDEQFFNVDSSLFAFKLSIGIIAAIGGAGLLVTIFIVTWLIKFIQHQQIKKKKARSLKLRPTMTKVVVRGNK</sequence>
<protein>
    <recommendedName>
        <fullName evidence="3">Transmembrane protein</fullName>
    </recommendedName>
</protein>
<keyword evidence="1" id="KW-1133">Transmembrane helix</keyword>